<evidence type="ECO:0000313" key="3">
    <source>
        <dbReference type="Proteomes" id="UP000019335"/>
    </source>
</evidence>
<sequence length="194" mass="22069">MCSETRGRECFFILNLMTKAIERCALSVHYYMTLSKTGLKDIGHENCHWYGGQEDVVRLVRRTIVCANQFLSLKARVCLCFSCAPSLKIYERKWIVNVPVQGAIWRWTTPTATSISKNAGNVCVTTKYAFTVKGKRKMIHSCGMLLNGFIQGGAFIHIHHHHHHHDNNSNNSSNNSSNNKNNNHYHSSNKIFDS</sequence>
<dbReference type="Proteomes" id="UP000019335">
    <property type="component" value="Chromosome 4"/>
</dbReference>
<evidence type="ECO:0000313" key="2">
    <source>
        <dbReference type="EMBL" id="EWM28917.1"/>
    </source>
</evidence>
<accession>W7TRS3</accession>
<evidence type="ECO:0000256" key="1">
    <source>
        <dbReference type="SAM" id="MobiDB-lite"/>
    </source>
</evidence>
<name>W7TRS3_9STRA</name>
<organism evidence="2 3">
    <name type="scientific">Nannochloropsis gaditana</name>
    <dbReference type="NCBI Taxonomy" id="72520"/>
    <lineage>
        <taxon>Eukaryota</taxon>
        <taxon>Sar</taxon>
        <taxon>Stramenopiles</taxon>
        <taxon>Ochrophyta</taxon>
        <taxon>Eustigmatophyceae</taxon>
        <taxon>Eustigmatales</taxon>
        <taxon>Monodopsidaceae</taxon>
        <taxon>Nannochloropsis</taxon>
    </lineage>
</organism>
<protein>
    <submittedName>
        <fullName evidence="2">Uncharacterized protein</fullName>
    </submittedName>
</protein>
<reference evidence="2 3" key="1">
    <citation type="journal article" date="2014" name="Mol. Plant">
        <title>Chromosome Scale Genome Assembly and Transcriptome Profiling of Nannochloropsis gaditana in Nitrogen Depletion.</title>
        <authorList>
            <person name="Corteggiani Carpinelli E."/>
            <person name="Telatin A."/>
            <person name="Vitulo N."/>
            <person name="Forcato C."/>
            <person name="D'Angelo M."/>
            <person name="Schiavon R."/>
            <person name="Vezzi A."/>
            <person name="Giacometti G.M."/>
            <person name="Morosinotto T."/>
            <person name="Valle G."/>
        </authorList>
    </citation>
    <scope>NUCLEOTIDE SEQUENCE [LARGE SCALE GENOMIC DNA]</scope>
    <source>
        <strain evidence="2 3">B-31</strain>
    </source>
</reference>
<proteinExistence type="predicted"/>
<feature type="region of interest" description="Disordered" evidence="1">
    <location>
        <begin position="162"/>
        <end position="194"/>
    </location>
</feature>
<comment type="caution">
    <text evidence="2">The sequence shown here is derived from an EMBL/GenBank/DDBJ whole genome shotgun (WGS) entry which is preliminary data.</text>
</comment>
<keyword evidence="3" id="KW-1185">Reference proteome</keyword>
<gene>
    <name evidence="2" type="ORF">Naga_100441g2</name>
</gene>
<feature type="compositionally biased region" description="Low complexity" evidence="1">
    <location>
        <begin position="168"/>
        <end position="194"/>
    </location>
</feature>
<dbReference type="EMBL" id="AZIL01000233">
    <property type="protein sequence ID" value="EWM28917.1"/>
    <property type="molecule type" value="Genomic_DNA"/>
</dbReference>
<dbReference type="AlphaFoldDB" id="W7TRS3"/>